<evidence type="ECO:0000313" key="1">
    <source>
        <dbReference type="EMBL" id="MBI6883133.1"/>
    </source>
</evidence>
<evidence type="ECO:0000313" key="2">
    <source>
        <dbReference type="Proteomes" id="UP000637061"/>
    </source>
</evidence>
<reference evidence="1" key="1">
    <citation type="submission" date="2020-12" db="EMBL/GenBank/DDBJ databases">
        <title>Enhanced detection system for hospital associated transmission using whole genome sequencing surveillance.</title>
        <authorList>
            <person name="Harrison L.H."/>
            <person name="Van Tyne D."/>
            <person name="Marsh J.W."/>
            <person name="Griffith M.P."/>
            <person name="Snyder D.J."/>
            <person name="Cooper V.S."/>
            <person name="Mustapha M."/>
        </authorList>
    </citation>
    <scope>NUCLEOTIDE SEQUENCE</scope>
    <source>
        <strain evidence="1">PSB00042</strain>
    </source>
</reference>
<protein>
    <submittedName>
        <fullName evidence="1">TrfA</fullName>
    </submittedName>
</protein>
<comment type="caution">
    <text evidence="1">The sequence shown here is derived from an EMBL/GenBank/DDBJ whole genome shotgun (WGS) entry which is preliminary data.</text>
</comment>
<dbReference type="EMBL" id="JAEHTE010000002">
    <property type="protein sequence ID" value="MBI6883133.1"/>
    <property type="molecule type" value="Genomic_DNA"/>
</dbReference>
<gene>
    <name evidence="1" type="ORF">JEU22_04345</name>
</gene>
<dbReference type="AlphaFoldDB" id="A0A8I1JIM6"/>
<organism evidence="1 2">
    <name type="scientific">Pseudomonas putida</name>
    <name type="common">Arthrobacter siderocapsulatus</name>
    <dbReference type="NCBI Taxonomy" id="303"/>
    <lineage>
        <taxon>Bacteria</taxon>
        <taxon>Pseudomonadati</taxon>
        <taxon>Pseudomonadota</taxon>
        <taxon>Gammaproteobacteria</taxon>
        <taxon>Pseudomonadales</taxon>
        <taxon>Pseudomonadaceae</taxon>
        <taxon>Pseudomonas</taxon>
    </lineage>
</organism>
<proteinExistence type="predicted"/>
<dbReference type="RefSeq" id="WP_198746747.1">
    <property type="nucleotide sequence ID" value="NZ_JAEHTE010000002.1"/>
</dbReference>
<dbReference type="Proteomes" id="UP000637061">
    <property type="component" value="Unassembled WGS sequence"/>
</dbReference>
<name>A0A8I1JIM6_PSEPU</name>
<sequence>MSAQEAKALNPAEELNQAVAERRTKLMKGFDQSSAQGILPLTNEDYHEQANPIVRSALFAAIKSGSKHEDWVEIFALGSNVEFKGPQLTVDHEILFTRILVRARGRSLMKPVPFVMTEALQWLDLKDSGPNRNRVRKLLDDLKDASVRIACKSTLKRLHNVLTRTDLEKLPGGQLLRDVVNTRYSEYLPMIMQSYRNNEPFKITLDFINRIADQGKSKRLMVELDIFMALLFDGVNTTLLPFEIWGSLDSYGKKLMPFIASHRDGVIPLLLETYHQLSGSKSTYVSVERRFKSDFKKRLAGYEEKGYIEPGWDIVRNRDDKWIVTGLKGASAIKIKSELLKSSLVEAVDAQGFDSFDGFGDDDPIEAEYTEIAPEQQTLL</sequence>
<accession>A0A8I1JIM6</accession>